<evidence type="ECO:0000256" key="2">
    <source>
        <dbReference type="SAM" id="SignalP"/>
    </source>
</evidence>
<keyword evidence="2" id="KW-0732">Signal</keyword>
<dbReference type="Proteomes" id="UP000265160">
    <property type="component" value="LG7"/>
</dbReference>
<keyword evidence="4" id="KW-1185">Reference proteome</keyword>
<dbReference type="Ensembl" id="ENSMZET00005022715.1">
    <property type="protein sequence ID" value="ENSMZEP00005021991.1"/>
    <property type="gene ID" value="ENSMZEG00005016489.1"/>
</dbReference>
<organism evidence="3 4">
    <name type="scientific">Maylandia zebra</name>
    <name type="common">zebra mbuna</name>
    <dbReference type="NCBI Taxonomy" id="106582"/>
    <lineage>
        <taxon>Eukaryota</taxon>
        <taxon>Metazoa</taxon>
        <taxon>Chordata</taxon>
        <taxon>Craniata</taxon>
        <taxon>Vertebrata</taxon>
        <taxon>Euteleostomi</taxon>
        <taxon>Actinopterygii</taxon>
        <taxon>Neopterygii</taxon>
        <taxon>Teleostei</taxon>
        <taxon>Neoteleostei</taxon>
        <taxon>Acanthomorphata</taxon>
        <taxon>Ovalentaria</taxon>
        <taxon>Cichlomorphae</taxon>
        <taxon>Cichliformes</taxon>
        <taxon>Cichlidae</taxon>
        <taxon>African cichlids</taxon>
        <taxon>Pseudocrenilabrinae</taxon>
        <taxon>Haplochromini</taxon>
        <taxon>Maylandia</taxon>
        <taxon>Maylandia zebra complex</taxon>
    </lineage>
</organism>
<sequence length="156" mass="16642">MCTCAMCVCVLWGGVSCQQGSQGKAKNLVVTPPASCGSVLIQRSPPCPPSGALKQLTQQLEHALKQICLNVSLCRSTKLYWTQRFKFICLFLSLESVVDWPDAGRCVKITQLFCGGYSGASTESVTLASGGGQQVDEGKGRQEEERPEAAAGPSVR</sequence>
<dbReference type="AlphaFoldDB" id="A0A3P9CJI5"/>
<accession>A0A3P9CJI5</accession>
<feature type="compositionally biased region" description="Basic and acidic residues" evidence="1">
    <location>
        <begin position="136"/>
        <end position="148"/>
    </location>
</feature>
<proteinExistence type="predicted"/>
<reference evidence="3 4" key="1">
    <citation type="journal article" date="2014" name="Nature">
        <title>The genomic substrate for adaptive radiation in African cichlid fish.</title>
        <authorList>
            <person name="Brawand D."/>
            <person name="Wagner C.E."/>
            <person name="Li Y.I."/>
            <person name="Malinsky M."/>
            <person name="Keller I."/>
            <person name="Fan S."/>
            <person name="Simakov O."/>
            <person name="Ng A.Y."/>
            <person name="Lim Z.W."/>
            <person name="Bezault E."/>
            <person name="Turner-Maier J."/>
            <person name="Johnson J."/>
            <person name="Alcazar R."/>
            <person name="Noh H.J."/>
            <person name="Russell P."/>
            <person name="Aken B."/>
            <person name="Alfoldi J."/>
            <person name="Amemiya C."/>
            <person name="Azzouzi N."/>
            <person name="Baroiller J.F."/>
            <person name="Barloy-Hubler F."/>
            <person name="Berlin A."/>
            <person name="Bloomquist R."/>
            <person name="Carleton K.L."/>
            <person name="Conte M.A."/>
            <person name="D'Cotta H."/>
            <person name="Eshel O."/>
            <person name="Gaffney L."/>
            <person name="Galibert F."/>
            <person name="Gante H.F."/>
            <person name="Gnerre S."/>
            <person name="Greuter L."/>
            <person name="Guyon R."/>
            <person name="Haddad N.S."/>
            <person name="Haerty W."/>
            <person name="Harris R.M."/>
            <person name="Hofmann H.A."/>
            <person name="Hourlier T."/>
            <person name="Hulata G."/>
            <person name="Jaffe D.B."/>
            <person name="Lara M."/>
            <person name="Lee A.P."/>
            <person name="MacCallum I."/>
            <person name="Mwaiko S."/>
            <person name="Nikaido M."/>
            <person name="Nishihara H."/>
            <person name="Ozouf-Costaz C."/>
            <person name="Penman D.J."/>
            <person name="Przybylski D."/>
            <person name="Rakotomanga M."/>
            <person name="Renn S.C.P."/>
            <person name="Ribeiro F.J."/>
            <person name="Ron M."/>
            <person name="Salzburger W."/>
            <person name="Sanchez-Pulido L."/>
            <person name="Santos M.E."/>
            <person name="Searle S."/>
            <person name="Sharpe T."/>
            <person name="Swofford R."/>
            <person name="Tan F.J."/>
            <person name="Williams L."/>
            <person name="Young S."/>
            <person name="Yin S."/>
            <person name="Okada N."/>
            <person name="Kocher T.D."/>
            <person name="Miska E.A."/>
            <person name="Lander E.S."/>
            <person name="Venkatesh B."/>
            <person name="Fernald R.D."/>
            <person name="Meyer A."/>
            <person name="Ponting C.P."/>
            <person name="Streelman J.T."/>
            <person name="Lindblad-Toh K."/>
            <person name="Seehausen O."/>
            <person name="Di Palma F."/>
        </authorList>
    </citation>
    <scope>NUCLEOTIDE SEQUENCE</scope>
</reference>
<evidence type="ECO:0000256" key="1">
    <source>
        <dbReference type="SAM" id="MobiDB-lite"/>
    </source>
</evidence>
<name>A0A3P9CJI5_9CICH</name>
<reference evidence="3" key="2">
    <citation type="submission" date="2025-08" db="UniProtKB">
        <authorList>
            <consortium name="Ensembl"/>
        </authorList>
    </citation>
    <scope>IDENTIFICATION</scope>
</reference>
<feature type="region of interest" description="Disordered" evidence="1">
    <location>
        <begin position="125"/>
        <end position="156"/>
    </location>
</feature>
<evidence type="ECO:0000313" key="4">
    <source>
        <dbReference type="Proteomes" id="UP000265160"/>
    </source>
</evidence>
<reference evidence="3" key="3">
    <citation type="submission" date="2025-09" db="UniProtKB">
        <authorList>
            <consortium name="Ensembl"/>
        </authorList>
    </citation>
    <scope>IDENTIFICATION</scope>
</reference>
<evidence type="ECO:0000313" key="3">
    <source>
        <dbReference type="Ensembl" id="ENSMZEP00005021991.1"/>
    </source>
</evidence>
<feature type="signal peptide" evidence="2">
    <location>
        <begin position="1"/>
        <end position="17"/>
    </location>
</feature>
<feature type="chain" id="PRO_5017923725" evidence="2">
    <location>
        <begin position="18"/>
        <end position="156"/>
    </location>
</feature>
<protein>
    <submittedName>
        <fullName evidence="3">Uncharacterized protein</fullName>
    </submittedName>
</protein>